<name>A0A1C3P4D1_9ACTN</name>
<dbReference type="Proteomes" id="UP000199013">
    <property type="component" value="Unassembled WGS sequence"/>
</dbReference>
<organism evidence="1 2">
    <name type="scientific">Candidatus Protofrankia californiensis</name>
    <dbReference type="NCBI Taxonomy" id="1839754"/>
    <lineage>
        <taxon>Bacteria</taxon>
        <taxon>Bacillati</taxon>
        <taxon>Actinomycetota</taxon>
        <taxon>Actinomycetes</taxon>
        <taxon>Frankiales</taxon>
        <taxon>Frankiaceae</taxon>
        <taxon>Protofrankia</taxon>
    </lineage>
</organism>
<gene>
    <name evidence="1" type="ORF">FDG2_4258</name>
</gene>
<dbReference type="AlphaFoldDB" id="A0A1C3P4D1"/>
<evidence type="ECO:0000313" key="1">
    <source>
        <dbReference type="EMBL" id="SBW24697.1"/>
    </source>
</evidence>
<dbReference type="Gene3D" id="3.20.20.100">
    <property type="entry name" value="NADP-dependent oxidoreductase domain"/>
    <property type="match status" value="1"/>
</dbReference>
<reference evidence="2" key="1">
    <citation type="submission" date="2016-02" db="EMBL/GenBank/DDBJ databases">
        <authorList>
            <person name="Wibberg D."/>
        </authorList>
    </citation>
    <scope>NUCLEOTIDE SEQUENCE [LARGE SCALE GENOMIC DNA]</scope>
</reference>
<keyword evidence="2" id="KW-1185">Reference proteome</keyword>
<evidence type="ECO:0000313" key="2">
    <source>
        <dbReference type="Proteomes" id="UP000199013"/>
    </source>
</evidence>
<sequence length="137" mass="14968">MAEIPGPETLMVRAGLLVGEDVMDATEVLAASYGLNMNGRWGMSPFGGNAKDAVWDAVNVAQFLDGGQKFSNQQAIFRLAYELPIVSSVVVGTNSPAHLKQMVEATTLRANREKIGQYRQLLRERAGQMKTKTKDEP</sequence>
<dbReference type="InterPro" id="IPR036812">
    <property type="entry name" value="NAD(P)_OxRdtase_dom_sf"/>
</dbReference>
<accession>A0A1C3P4D1</accession>
<proteinExistence type="predicted"/>
<evidence type="ECO:0008006" key="3">
    <source>
        <dbReference type="Google" id="ProtNLM"/>
    </source>
</evidence>
<protein>
    <recommendedName>
        <fullName evidence="3">NADP-dependent oxidoreductase domain-containing protein</fullName>
    </recommendedName>
</protein>
<dbReference type="EMBL" id="FLUV01001778">
    <property type="protein sequence ID" value="SBW24697.1"/>
    <property type="molecule type" value="Genomic_DNA"/>
</dbReference>